<evidence type="ECO:0000313" key="6">
    <source>
        <dbReference type="Proteomes" id="UP000031666"/>
    </source>
</evidence>
<evidence type="ECO:0000256" key="2">
    <source>
        <dbReference type="ARBA" id="ARBA00022801"/>
    </source>
</evidence>
<dbReference type="InterPro" id="IPR003778">
    <property type="entry name" value="CT_A_B"/>
</dbReference>
<evidence type="ECO:0000256" key="1">
    <source>
        <dbReference type="ARBA" id="ARBA00022741"/>
    </source>
</evidence>
<evidence type="ECO:0000313" key="5">
    <source>
        <dbReference type="EMBL" id="GAM74277.1"/>
    </source>
</evidence>
<evidence type="ECO:0000259" key="4">
    <source>
        <dbReference type="SMART" id="SM00797"/>
    </source>
</evidence>
<evidence type="ECO:0000256" key="3">
    <source>
        <dbReference type="ARBA" id="ARBA00022840"/>
    </source>
</evidence>
<organism evidence="5 6">
    <name type="scientific">Vibrio ishigakensis</name>
    <dbReference type="NCBI Taxonomy" id="1481914"/>
    <lineage>
        <taxon>Bacteria</taxon>
        <taxon>Pseudomonadati</taxon>
        <taxon>Pseudomonadota</taxon>
        <taxon>Gammaproteobacteria</taxon>
        <taxon>Vibrionales</taxon>
        <taxon>Vibrionaceae</taxon>
        <taxon>Vibrio</taxon>
    </lineage>
</organism>
<dbReference type="EMBL" id="BBSC01000002">
    <property type="protein sequence ID" value="GAM74277.1"/>
    <property type="molecule type" value="Genomic_DNA"/>
</dbReference>
<dbReference type="SMART" id="SM00797">
    <property type="entry name" value="AHS2"/>
    <property type="match status" value="1"/>
</dbReference>
<dbReference type="EC" id="3.5.1.54" evidence="5"/>
<accession>A0A0B8QBF2</accession>
<reference evidence="5 6" key="1">
    <citation type="submission" date="2015-01" db="EMBL/GenBank/DDBJ databases">
        <title>Vibrio sp. C94 JCM 19241 whole genome shotgun sequence.</title>
        <authorList>
            <person name="Sawabe T."/>
            <person name="Meirelles P."/>
            <person name="Feng G."/>
            <person name="Sayaka M."/>
            <person name="Hattori M."/>
            <person name="Ohkuma M."/>
        </authorList>
    </citation>
    <scope>NUCLEOTIDE SEQUENCE [LARGE SCALE GENOMIC DNA]</scope>
    <source>
        <strain evidence="6">JCM 19241</strain>
    </source>
</reference>
<comment type="caution">
    <text evidence="5">The sequence shown here is derived from an EMBL/GenBank/DDBJ whole genome shotgun (WGS) entry which is preliminary data.</text>
</comment>
<dbReference type="GO" id="GO:0004039">
    <property type="term" value="F:allophanate hydrolase activity"/>
    <property type="evidence" value="ECO:0007669"/>
    <property type="project" value="UniProtKB-EC"/>
</dbReference>
<proteinExistence type="predicted"/>
<keyword evidence="2 5" id="KW-0378">Hydrolase</keyword>
<dbReference type="STRING" id="1481914.JCM19241_5473"/>
<gene>
    <name evidence="5" type="ORF">JCM19241_5473</name>
</gene>
<keyword evidence="3" id="KW-0067">ATP-binding</keyword>
<dbReference type="PANTHER" id="PTHR43309:SF4">
    <property type="entry name" value="CARBOXYLTRANSFERASE DOMAIN-CONTAINING PROTEIN"/>
    <property type="match status" value="1"/>
</dbReference>
<name>A0A0B8QBF2_9VIBR</name>
<dbReference type="Pfam" id="PF02626">
    <property type="entry name" value="CT_A_B"/>
    <property type="match status" value="1"/>
</dbReference>
<dbReference type="Proteomes" id="UP000031666">
    <property type="component" value="Unassembled WGS sequence"/>
</dbReference>
<sequence length="229" mass="25044">MNPCLQILKAHSGTSLQDLGRTNHAHYGITQGGAADEYAFNWANKLLANPYNSPAIEITLGGFEAKVLKENTIAITGAKNNVLINGEPVMSWQSYRVNANDIIKLLPSREGLRNYLAIAGGFDVPLTLGSCATVLKDKLGGLNKNGSPLAEEDVLSSCKNIGIHKETSVSPAFIPEYAQEVELRVIAGSQAPLFDESEYDKLFQHSFVISLPPARWAISLREIQYKYPR</sequence>
<protein>
    <submittedName>
        <fullName evidence="5">Allophanate hydrolase 2 subunit 2</fullName>
        <ecNumber evidence="5">3.5.1.54</ecNumber>
    </submittedName>
</protein>
<dbReference type="InterPro" id="IPR052708">
    <property type="entry name" value="PxpC"/>
</dbReference>
<reference evidence="5 6" key="2">
    <citation type="submission" date="2015-01" db="EMBL/GenBank/DDBJ databases">
        <authorList>
            <consortium name="NBRP consortium"/>
            <person name="Sawabe T."/>
            <person name="Meirelles P."/>
            <person name="Feng G."/>
            <person name="Sayaka M."/>
            <person name="Hattori M."/>
            <person name="Ohkuma M."/>
        </authorList>
    </citation>
    <scope>NUCLEOTIDE SEQUENCE [LARGE SCALE GENOMIC DNA]</scope>
    <source>
        <strain evidence="6">JCM 19241</strain>
    </source>
</reference>
<feature type="domain" description="Carboxyltransferase" evidence="4">
    <location>
        <begin position="26"/>
        <end position="229"/>
    </location>
</feature>
<dbReference type="GO" id="GO:0005524">
    <property type="term" value="F:ATP binding"/>
    <property type="evidence" value="ECO:0007669"/>
    <property type="project" value="UniProtKB-KW"/>
</dbReference>
<keyword evidence="1" id="KW-0547">Nucleotide-binding</keyword>
<dbReference type="AlphaFoldDB" id="A0A0B8QBF2"/>
<dbReference type="PANTHER" id="PTHR43309">
    <property type="entry name" value="5-OXOPROLINASE SUBUNIT C"/>
    <property type="match status" value="1"/>
</dbReference>